<name>A0AA87IJ37_9BACL</name>
<sequence>MDLYVEKFGNSLSGDFSKDGEKYVFEMGAVPNIGYKDAISVNESGKKVDLKMVALQSITFKGNRGSRIIAVPIVGQQQEVKMAAEVYKDGETFIVRVMEGFSVRDKDGNVVQLAMDPFEVKAKQIKGDK</sequence>
<dbReference type="EMBL" id="AJYB01000080">
    <property type="protein sequence ID" value="EIM05329.1"/>
    <property type="molecule type" value="Genomic_DNA"/>
</dbReference>
<dbReference type="AlphaFoldDB" id="A0AA87IJ37"/>
<evidence type="ECO:0000313" key="1">
    <source>
        <dbReference type="EMBL" id="EIM05329.1"/>
    </source>
</evidence>
<accession>A0AA87IJ37</accession>
<reference evidence="1 2" key="1">
    <citation type="journal article" date="2012" name="J. Bacteriol.">
        <title>Genome Sequence of the Antarctic Psychrophile Bacterium Planococcus antarcticus DSM 14505.</title>
        <authorList>
            <person name="Margolles A."/>
            <person name="Gueimonde M."/>
            <person name="Sanchez B."/>
        </authorList>
    </citation>
    <scope>NUCLEOTIDE SEQUENCE [LARGE SCALE GENOMIC DNA]</scope>
    <source>
        <strain evidence="1 2">DSM 14505</strain>
    </source>
</reference>
<organism evidence="1 2">
    <name type="scientific">Planococcus antarcticus DSM 14505</name>
    <dbReference type="NCBI Taxonomy" id="1185653"/>
    <lineage>
        <taxon>Bacteria</taxon>
        <taxon>Bacillati</taxon>
        <taxon>Bacillota</taxon>
        <taxon>Bacilli</taxon>
        <taxon>Bacillales</taxon>
        <taxon>Caryophanaceae</taxon>
        <taxon>Planococcus</taxon>
    </lineage>
</organism>
<comment type="caution">
    <text evidence="1">The sequence shown here is derived from an EMBL/GenBank/DDBJ whole genome shotgun (WGS) entry which is preliminary data.</text>
</comment>
<dbReference type="Proteomes" id="UP000004725">
    <property type="component" value="Unassembled WGS sequence"/>
</dbReference>
<protein>
    <submittedName>
        <fullName evidence="1">Uncharacterized protein</fullName>
    </submittedName>
</protein>
<evidence type="ECO:0000313" key="2">
    <source>
        <dbReference type="Proteomes" id="UP000004725"/>
    </source>
</evidence>
<proteinExistence type="predicted"/>
<dbReference type="RefSeq" id="WP_006831295.1">
    <property type="nucleotide sequence ID" value="NZ_AJYB01000080.1"/>
</dbReference>
<gene>
    <name evidence="1" type="ORF">A1A1_16735</name>
</gene>